<comment type="similarity">
    <text evidence="6">Belongs to the pseudouridine-5'-phosphate glycosidase family.</text>
</comment>
<feature type="binding site" evidence="6">
    <location>
        <position position="144"/>
    </location>
    <ligand>
        <name>Mn(2+)</name>
        <dbReference type="ChEBI" id="CHEBI:29035"/>
    </ligand>
</feature>
<feature type="binding site" evidence="6">
    <location>
        <position position="92"/>
    </location>
    <ligand>
        <name>substrate</name>
    </ligand>
</feature>
<feature type="binding site" evidence="6">
    <location>
        <begin position="146"/>
        <end position="148"/>
    </location>
    <ligand>
        <name>substrate</name>
    </ligand>
</feature>
<dbReference type="SUPFAM" id="SSF110581">
    <property type="entry name" value="Indigoidine synthase A-like"/>
    <property type="match status" value="1"/>
</dbReference>
<dbReference type="Pfam" id="PF04227">
    <property type="entry name" value="Indigoidine_A"/>
    <property type="match status" value="1"/>
</dbReference>
<dbReference type="PANTHER" id="PTHR42909:SF1">
    <property type="entry name" value="CARBOHYDRATE KINASE PFKB DOMAIN-CONTAINING PROTEIN"/>
    <property type="match status" value="1"/>
</dbReference>
<dbReference type="InterPro" id="IPR007342">
    <property type="entry name" value="PsuG"/>
</dbReference>
<evidence type="ECO:0000256" key="1">
    <source>
        <dbReference type="ARBA" id="ARBA00022723"/>
    </source>
</evidence>
<dbReference type="Proteomes" id="UP001611383">
    <property type="component" value="Chromosome"/>
</dbReference>
<dbReference type="EC" id="4.2.1.70" evidence="6"/>
<dbReference type="HAMAP" id="MF_01876">
    <property type="entry name" value="PsiMP_glycosidase"/>
    <property type="match status" value="1"/>
</dbReference>
<keyword evidence="5 6" id="KW-0326">Glycosidase</keyword>
<comment type="cofactor">
    <cofactor evidence="6">
        <name>Mn(2+)</name>
        <dbReference type="ChEBI" id="CHEBI:29035"/>
    </cofactor>
    <text evidence="6">Binds 1 Mn(2+) ion per subunit.</text>
</comment>
<evidence type="ECO:0000256" key="4">
    <source>
        <dbReference type="ARBA" id="ARBA00023239"/>
    </source>
</evidence>
<dbReference type="InterPro" id="IPR022830">
    <property type="entry name" value="Indigdn_synthA-like"/>
</dbReference>
<dbReference type="PANTHER" id="PTHR42909">
    <property type="entry name" value="ZGC:136858"/>
    <property type="match status" value="1"/>
</dbReference>
<gene>
    <name evidence="6" type="primary">psuG</name>
    <name evidence="7" type="ORF">F0U60_04145</name>
</gene>
<name>A0ABY9X9Y1_9BACT</name>
<feature type="active site" description="Proton donor" evidence="6">
    <location>
        <position position="31"/>
    </location>
</feature>
<feature type="binding site" evidence="6">
    <location>
        <position position="112"/>
    </location>
    <ligand>
        <name>substrate</name>
    </ligand>
</feature>
<accession>A0ABY9X9Y1</accession>
<keyword evidence="2 6" id="KW-0378">Hydrolase</keyword>
<comment type="subunit">
    <text evidence="6">Homotrimer.</text>
</comment>
<comment type="catalytic activity">
    <reaction evidence="6">
        <text>D-ribose 5-phosphate + uracil = psi-UMP + H2O</text>
        <dbReference type="Rhea" id="RHEA:18337"/>
        <dbReference type="ChEBI" id="CHEBI:15377"/>
        <dbReference type="ChEBI" id="CHEBI:17568"/>
        <dbReference type="ChEBI" id="CHEBI:58380"/>
        <dbReference type="ChEBI" id="CHEBI:78346"/>
        <dbReference type="EC" id="4.2.1.70"/>
    </reaction>
</comment>
<evidence type="ECO:0000313" key="7">
    <source>
        <dbReference type="EMBL" id="WNG52212.1"/>
    </source>
</evidence>
<sequence length="316" mass="33439">MRRNSHGNVPMVFSEEVSDALSAGRPVVALESNVITHGLSYPENAATARKVEAAVRAGGAVPATIGIADGRILIGMTDADIERFASTPGIPKVSSRDLPVVLAGGGMGATTVASSLVLADLANIPFFASAGIGGVHRGAERTMDISSDLIQFTRSKVAVVCAGAKSILDLGLTMEFLETHCVPLISYGSDDFPAFYCVSSGLRSPHRLDDEAMIARAIEWHWALGNHSSLLITHPIRKEDAIDSREVDAVIEKAMSAAEKEGVRGNAITKYLMRAVDKATEGRSAKANMSVLISTAELAGRLAVAHARHRRETSLQ</sequence>
<evidence type="ECO:0000256" key="2">
    <source>
        <dbReference type="ARBA" id="ARBA00022801"/>
    </source>
</evidence>
<keyword evidence="1 6" id="KW-0479">Metal-binding</keyword>
<protein>
    <recommendedName>
        <fullName evidence="6">Pseudouridine-5'-phosphate glycosidase</fullName>
        <shortName evidence="6">PsiMP glycosidase</shortName>
        <ecNumber evidence="6">4.2.1.70</ecNumber>
    </recommendedName>
</protein>
<keyword evidence="8" id="KW-1185">Reference proteome</keyword>
<evidence type="ECO:0000313" key="8">
    <source>
        <dbReference type="Proteomes" id="UP001611383"/>
    </source>
</evidence>
<dbReference type="GO" id="GO:0016798">
    <property type="term" value="F:hydrolase activity, acting on glycosyl bonds"/>
    <property type="evidence" value="ECO:0007669"/>
    <property type="project" value="UniProtKB-KW"/>
</dbReference>
<organism evidence="7 8">
    <name type="scientific">Archangium minus</name>
    <dbReference type="NCBI Taxonomy" id="83450"/>
    <lineage>
        <taxon>Bacteria</taxon>
        <taxon>Pseudomonadati</taxon>
        <taxon>Myxococcota</taxon>
        <taxon>Myxococcia</taxon>
        <taxon>Myxococcales</taxon>
        <taxon>Cystobacterineae</taxon>
        <taxon>Archangiaceae</taxon>
        <taxon>Archangium</taxon>
    </lineage>
</organism>
<keyword evidence="3 6" id="KW-0464">Manganese</keyword>
<comment type="function">
    <text evidence="6">Catalyzes the reversible cleavage of pseudouridine 5'-phosphate (PsiMP) to ribose 5-phosphate and uracil. Functions biologically in the cleavage direction, as part of a pseudouridine degradation pathway.</text>
</comment>
<evidence type="ECO:0000256" key="5">
    <source>
        <dbReference type="ARBA" id="ARBA00023295"/>
    </source>
</evidence>
<dbReference type="EMBL" id="CP043494">
    <property type="protein sequence ID" value="WNG52212.1"/>
    <property type="molecule type" value="Genomic_DNA"/>
</dbReference>
<keyword evidence="4 6" id="KW-0456">Lyase</keyword>
<feature type="active site" description="Nucleophile" evidence="6">
    <location>
        <position position="165"/>
    </location>
</feature>
<evidence type="ECO:0000256" key="6">
    <source>
        <dbReference type="HAMAP-Rule" id="MF_01876"/>
    </source>
</evidence>
<evidence type="ECO:0000256" key="3">
    <source>
        <dbReference type="ARBA" id="ARBA00023211"/>
    </source>
</evidence>
<dbReference type="Gene3D" id="3.40.1790.10">
    <property type="entry name" value="Indigoidine synthase domain"/>
    <property type="match status" value="1"/>
</dbReference>
<proteinExistence type="inferred from homology"/>
<reference evidence="7 8" key="1">
    <citation type="submission" date="2019-08" db="EMBL/GenBank/DDBJ databases">
        <title>Archangium and Cystobacter genomes.</title>
        <authorList>
            <person name="Chen I.-C.K."/>
            <person name="Wielgoss S."/>
        </authorList>
    </citation>
    <scope>NUCLEOTIDE SEQUENCE [LARGE SCALE GENOMIC DNA]</scope>
    <source>
        <strain evidence="7 8">Cbm 6</strain>
    </source>
</reference>